<dbReference type="PANTHER" id="PTHR44051">
    <property type="entry name" value="GLUTATHIONE S-TRANSFERASE-RELATED"/>
    <property type="match status" value="1"/>
</dbReference>
<protein>
    <recommendedName>
        <fullName evidence="2">GST C-terminal domain-containing protein</fullName>
    </recommendedName>
</protein>
<dbReference type="PANTHER" id="PTHR44051:SF8">
    <property type="entry name" value="GLUTATHIONE S-TRANSFERASE GSTA"/>
    <property type="match status" value="1"/>
</dbReference>
<dbReference type="Pfam" id="PF14497">
    <property type="entry name" value="GST_C_3"/>
    <property type="match status" value="1"/>
</dbReference>
<accession>A0AAD5XEV1</accession>
<dbReference type="Gene3D" id="3.40.30.10">
    <property type="entry name" value="Glutaredoxin"/>
    <property type="match status" value="1"/>
</dbReference>
<gene>
    <name evidence="3" type="ORF">HK100_010071</name>
</gene>
<evidence type="ECO:0000313" key="4">
    <source>
        <dbReference type="Proteomes" id="UP001211907"/>
    </source>
</evidence>
<keyword evidence="4" id="KW-1185">Reference proteome</keyword>
<organism evidence="3 4">
    <name type="scientific">Physocladia obscura</name>
    <dbReference type="NCBI Taxonomy" id="109957"/>
    <lineage>
        <taxon>Eukaryota</taxon>
        <taxon>Fungi</taxon>
        <taxon>Fungi incertae sedis</taxon>
        <taxon>Chytridiomycota</taxon>
        <taxon>Chytridiomycota incertae sedis</taxon>
        <taxon>Chytridiomycetes</taxon>
        <taxon>Chytridiales</taxon>
        <taxon>Chytriomycetaceae</taxon>
        <taxon>Physocladia</taxon>
    </lineage>
</organism>
<evidence type="ECO:0000259" key="2">
    <source>
        <dbReference type="PROSITE" id="PS50405"/>
    </source>
</evidence>
<feature type="domain" description="GST C-terminal" evidence="2">
    <location>
        <begin position="271"/>
        <end position="401"/>
    </location>
</feature>
<name>A0AAD5XEV1_9FUNG</name>
<dbReference type="EMBL" id="JADGJH010000540">
    <property type="protein sequence ID" value="KAJ3126830.1"/>
    <property type="molecule type" value="Genomic_DNA"/>
</dbReference>
<dbReference type="Pfam" id="PF00043">
    <property type="entry name" value="GST_C"/>
    <property type="match status" value="1"/>
</dbReference>
<proteinExistence type="predicted"/>
<sequence>MNDLVFATISEGAYKYLAEKLKIKLQYLNDHELKGKRKYWVGHELSVADIYLYSLLEVASDLLQWPFGANTKAYFEGLKKSGFNKPALEFLAKHPEISVADKTVWHSYETDGGVGTPTAERKSFFRTSSNHSSSSDTKSSTSLPHPTFSFSPIFPKIIPNINNNSNNNSTKSQESSTCSNRTSTKPIATLYYATTSSGVANVIAAHRAGILGTKLVASSDYLTINPKGNVPAIVLHENNTATAENTILFENAATLQWIMDHATSPVGPAPETDEIYLVQSKLSFISSEIHSLLTDLLSSNSNTDARKYLSEKLKEKMQYANDIEFADNSNGSVDGGENGGTKYWVGNAYSIADAYGAFIFAAAEFTGIQLLSFPNLKKYVDGINELNFVQEANDIISDQTP</sequence>
<evidence type="ECO:0000256" key="1">
    <source>
        <dbReference type="SAM" id="MobiDB-lite"/>
    </source>
</evidence>
<comment type="caution">
    <text evidence="3">The sequence shown here is derived from an EMBL/GenBank/DDBJ whole genome shotgun (WGS) entry which is preliminary data.</text>
</comment>
<feature type="compositionally biased region" description="Low complexity" evidence="1">
    <location>
        <begin position="161"/>
        <end position="172"/>
    </location>
</feature>
<dbReference type="PROSITE" id="PS50405">
    <property type="entry name" value="GST_CTER"/>
    <property type="match status" value="1"/>
</dbReference>
<dbReference type="SUPFAM" id="SSF47616">
    <property type="entry name" value="GST C-terminal domain-like"/>
    <property type="match status" value="2"/>
</dbReference>
<dbReference type="InterPro" id="IPR036282">
    <property type="entry name" value="Glutathione-S-Trfase_C_sf"/>
</dbReference>
<feature type="region of interest" description="Disordered" evidence="1">
    <location>
        <begin position="161"/>
        <end position="181"/>
    </location>
</feature>
<dbReference type="AlphaFoldDB" id="A0AAD5XEV1"/>
<feature type="compositionally biased region" description="Low complexity" evidence="1">
    <location>
        <begin position="127"/>
        <end position="144"/>
    </location>
</feature>
<dbReference type="InterPro" id="IPR010987">
    <property type="entry name" value="Glutathione-S-Trfase_C-like"/>
</dbReference>
<reference evidence="3" key="1">
    <citation type="submission" date="2020-05" db="EMBL/GenBank/DDBJ databases">
        <title>Phylogenomic resolution of chytrid fungi.</title>
        <authorList>
            <person name="Stajich J.E."/>
            <person name="Amses K."/>
            <person name="Simmons R."/>
            <person name="Seto K."/>
            <person name="Myers J."/>
            <person name="Bonds A."/>
            <person name="Quandt C.A."/>
            <person name="Barry K."/>
            <person name="Liu P."/>
            <person name="Grigoriev I."/>
            <person name="Longcore J.E."/>
            <person name="James T.Y."/>
        </authorList>
    </citation>
    <scope>NUCLEOTIDE SEQUENCE</scope>
    <source>
        <strain evidence="3">JEL0513</strain>
    </source>
</reference>
<dbReference type="InterPro" id="IPR004046">
    <property type="entry name" value="GST_C"/>
</dbReference>
<dbReference type="Gene3D" id="1.20.1050.10">
    <property type="match status" value="2"/>
</dbReference>
<feature type="region of interest" description="Disordered" evidence="1">
    <location>
        <begin position="125"/>
        <end position="144"/>
    </location>
</feature>
<evidence type="ECO:0000313" key="3">
    <source>
        <dbReference type="EMBL" id="KAJ3126830.1"/>
    </source>
</evidence>
<dbReference type="Proteomes" id="UP001211907">
    <property type="component" value="Unassembled WGS sequence"/>
</dbReference>